<dbReference type="EMBL" id="BFEA01000264">
    <property type="protein sequence ID" value="GBG77283.1"/>
    <property type="molecule type" value="Genomic_DNA"/>
</dbReference>
<keyword evidence="2" id="KW-0067">ATP-binding</keyword>
<evidence type="ECO:0000256" key="2">
    <source>
        <dbReference type="ARBA" id="ARBA00022840"/>
    </source>
</evidence>
<protein>
    <recommendedName>
        <fullName evidence="4">Protein kinase domain-containing protein</fullName>
    </recommendedName>
</protein>
<dbReference type="GO" id="GO:0004672">
    <property type="term" value="F:protein kinase activity"/>
    <property type="evidence" value="ECO:0007669"/>
    <property type="project" value="InterPro"/>
</dbReference>
<evidence type="ECO:0000313" key="6">
    <source>
        <dbReference type="Proteomes" id="UP000265515"/>
    </source>
</evidence>
<dbReference type="GO" id="GO:0005524">
    <property type="term" value="F:ATP binding"/>
    <property type="evidence" value="ECO:0007669"/>
    <property type="project" value="UniProtKB-KW"/>
</dbReference>
<evidence type="ECO:0000313" key="5">
    <source>
        <dbReference type="EMBL" id="GBG77283.1"/>
    </source>
</evidence>
<dbReference type="PROSITE" id="PS50011">
    <property type="entry name" value="PROTEIN_KINASE_DOM"/>
    <property type="match status" value="1"/>
</dbReference>
<dbReference type="AlphaFoldDB" id="A0A388L511"/>
<dbReference type="Gramene" id="GBG77283">
    <property type="protein sequence ID" value="GBG77283"/>
    <property type="gene ID" value="CBR_g23612"/>
</dbReference>
<organism evidence="5 6">
    <name type="scientific">Chara braunii</name>
    <name type="common">Braun's stonewort</name>
    <dbReference type="NCBI Taxonomy" id="69332"/>
    <lineage>
        <taxon>Eukaryota</taxon>
        <taxon>Viridiplantae</taxon>
        <taxon>Streptophyta</taxon>
        <taxon>Charophyceae</taxon>
        <taxon>Charales</taxon>
        <taxon>Characeae</taxon>
        <taxon>Chara</taxon>
    </lineage>
</organism>
<feature type="domain" description="Protein kinase" evidence="4">
    <location>
        <begin position="707"/>
        <end position="1011"/>
    </location>
</feature>
<dbReference type="PANTHER" id="PTHR47989:SF47">
    <property type="entry name" value="SERINE_THREONINE-PROTEIN KINASE PBL28-RELATED"/>
    <property type="match status" value="1"/>
</dbReference>
<evidence type="ECO:0000259" key="4">
    <source>
        <dbReference type="PROSITE" id="PS50011"/>
    </source>
</evidence>
<feature type="region of interest" description="Disordered" evidence="3">
    <location>
        <begin position="77"/>
        <end position="96"/>
    </location>
</feature>
<keyword evidence="6" id="KW-1185">Reference proteome</keyword>
<dbReference type="InterPro" id="IPR008271">
    <property type="entry name" value="Ser/Thr_kinase_AS"/>
</dbReference>
<feature type="compositionally biased region" description="Gly residues" evidence="3">
    <location>
        <begin position="665"/>
        <end position="685"/>
    </location>
</feature>
<dbReference type="PANTHER" id="PTHR47989">
    <property type="entry name" value="OS01G0750732 PROTEIN"/>
    <property type="match status" value="1"/>
</dbReference>
<reference evidence="5 6" key="1">
    <citation type="journal article" date="2018" name="Cell">
        <title>The Chara Genome: Secondary Complexity and Implications for Plant Terrestrialization.</title>
        <authorList>
            <person name="Nishiyama T."/>
            <person name="Sakayama H."/>
            <person name="Vries J.D."/>
            <person name="Buschmann H."/>
            <person name="Saint-Marcoux D."/>
            <person name="Ullrich K.K."/>
            <person name="Haas F.B."/>
            <person name="Vanderstraeten L."/>
            <person name="Becker D."/>
            <person name="Lang D."/>
            <person name="Vosolsobe S."/>
            <person name="Rombauts S."/>
            <person name="Wilhelmsson P.K.I."/>
            <person name="Janitza P."/>
            <person name="Kern R."/>
            <person name="Heyl A."/>
            <person name="Rumpler F."/>
            <person name="Villalobos L.I.A.C."/>
            <person name="Clay J.M."/>
            <person name="Skokan R."/>
            <person name="Toyoda A."/>
            <person name="Suzuki Y."/>
            <person name="Kagoshima H."/>
            <person name="Schijlen E."/>
            <person name="Tajeshwar N."/>
            <person name="Catarino B."/>
            <person name="Hetherington A.J."/>
            <person name="Saltykova A."/>
            <person name="Bonnot C."/>
            <person name="Breuninger H."/>
            <person name="Symeonidi A."/>
            <person name="Radhakrishnan G.V."/>
            <person name="Van Nieuwerburgh F."/>
            <person name="Deforce D."/>
            <person name="Chang C."/>
            <person name="Karol K.G."/>
            <person name="Hedrich R."/>
            <person name="Ulvskov P."/>
            <person name="Glockner G."/>
            <person name="Delwiche C.F."/>
            <person name="Petrasek J."/>
            <person name="Van de Peer Y."/>
            <person name="Friml J."/>
            <person name="Beilby M."/>
            <person name="Dolan L."/>
            <person name="Kohara Y."/>
            <person name="Sugano S."/>
            <person name="Fujiyama A."/>
            <person name="Delaux P.-M."/>
            <person name="Quint M."/>
            <person name="TheiBen G."/>
            <person name="Hagemann M."/>
            <person name="Harholt J."/>
            <person name="Dunand C."/>
            <person name="Zachgo S."/>
            <person name="Langdale J."/>
            <person name="Maumus F."/>
            <person name="Straeten D.V.D."/>
            <person name="Gould S.B."/>
            <person name="Rensing S.A."/>
        </authorList>
    </citation>
    <scope>NUCLEOTIDE SEQUENCE [LARGE SCALE GENOMIC DNA]</scope>
    <source>
        <strain evidence="5 6">S276</strain>
    </source>
</reference>
<name>A0A388L511_CHABU</name>
<sequence length="1017" mass="106814">MAAMAARGTGAAMVDFMACLKRSNYHYAWQGQVCNFPSVSVFFSRSPPRFRHLVAWSVSLAIMSAICTAGATESGRPVALEGHSPTSTSGPAGGELAFRGLPQAKPSLAMASTSTTAPAADGKLSSRLLQANPSLAMASTEPGLSETQPSSSTLTLLNDTLITSGGIVLLQSPVNPFLPYGPNDDSNQRLCYTVMYDILTVSNSSKIYYILYEYCIIDNELRPQRFSIRKADLEEVHQGSKTLAEDELITYWWPDTEAQGPALSRGFILTASNDANASMASLSGMDVTANEAYLIVSTRATNGVSAPSLASISTSNGSRVSVISPVDGGLSLNPNSTHLFLADGVVPCRILSAAVGESGLPINPGEWNTVRQFTSMLNANFGRQSFVADGRCLYVRDEFGDRVWGIDPLTSSSSSAATLVAGSELHGSDDGDGLSASFGSVLGTVTTADGCNVFAADFNNGLLRWLKLDSPCSTARQVVTVAKHASEGVRAVALHEYGGELLLYVSTSDGALWALKLNRSALHACAHAASTTEDETPPPPPPPPPPATPESLSPSSSPPSSLSSPSSISPSPQSYTESSPPPESQGLDKRQSKTSSSSQSHNLALVVGLPLSSLALVCSVICVAYFACKACRGHDVCIGRSKSLPRMTGTPPPPTTAIATTGGVSGGEGTGGVGHGGGGGGGGGEPKPVEVQRFPLAVLSHCTDGFRQSLRIGDRGAFGDVYWGLIGGNQQVAIKLMSGELTPAKRSMFEAEVNTLSRLHHANLVRLIGYCDEGKRSILVYPYFPGGSLYARLHDGEKAVPGKPLLPALTLVERMCIALQIAKGLAYLHDGADPPIIHRDIKSSNVLLGDGAGEKLRVVVADFGLATIGERVFGREHETVVKSSHMAGTFGYMAPEYVRSGIVSEKMDVYAFGVILLELLTGRKAVSLAPSGVGWLTLVNWAKALLVNRHGGQAGIMLSDFLDPCLRDEAARLALEHIVMETLRLAAECLADNYESRPAMCTLAGAIAGLLNSANIG</sequence>
<dbReference type="InterPro" id="IPR011042">
    <property type="entry name" value="6-blade_b-propeller_TolB-like"/>
</dbReference>
<dbReference type="Gene3D" id="1.10.510.10">
    <property type="entry name" value="Transferase(Phosphotransferase) domain 1"/>
    <property type="match status" value="1"/>
</dbReference>
<comment type="caution">
    <text evidence="5">The sequence shown here is derived from an EMBL/GenBank/DDBJ whole genome shotgun (WGS) entry which is preliminary data.</text>
</comment>
<evidence type="ECO:0000256" key="1">
    <source>
        <dbReference type="ARBA" id="ARBA00022741"/>
    </source>
</evidence>
<gene>
    <name evidence="5" type="ORF">CBR_g23612</name>
</gene>
<feature type="compositionally biased region" description="Pro residues" evidence="3">
    <location>
        <begin position="537"/>
        <end position="548"/>
    </location>
</feature>
<dbReference type="SUPFAM" id="SSF75011">
    <property type="entry name" value="3-carboxy-cis,cis-mucoante lactonizing enzyme"/>
    <property type="match status" value="1"/>
</dbReference>
<feature type="region of interest" description="Disordered" evidence="3">
    <location>
        <begin position="526"/>
        <end position="598"/>
    </location>
</feature>
<dbReference type="InterPro" id="IPR011009">
    <property type="entry name" value="Kinase-like_dom_sf"/>
</dbReference>
<dbReference type="InterPro" id="IPR000719">
    <property type="entry name" value="Prot_kinase_dom"/>
</dbReference>
<proteinExistence type="predicted"/>
<dbReference type="Proteomes" id="UP000265515">
    <property type="component" value="Unassembled WGS sequence"/>
</dbReference>
<evidence type="ECO:0000256" key="3">
    <source>
        <dbReference type="SAM" id="MobiDB-lite"/>
    </source>
</evidence>
<accession>A0A388L511</accession>
<dbReference type="Gene3D" id="3.30.200.20">
    <property type="entry name" value="Phosphorylase Kinase, domain 1"/>
    <property type="match status" value="1"/>
</dbReference>
<keyword evidence="1" id="KW-0547">Nucleotide-binding</keyword>
<dbReference type="PROSITE" id="PS00108">
    <property type="entry name" value="PROTEIN_KINASE_ST"/>
    <property type="match status" value="1"/>
</dbReference>
<feature type="region of interest" description="Disordered" evidence="3">
    <location>
        <begin position="665"/>
        <end position="687"/>
    </location>
</feature>
<dbReference type="SUPFAM" id="SSF56112">
    <property type="entry name" value="Protein kinase-like (PK-like)"/>
    <property type="match status" value="1"/>
</dbReference>
<dbReference type="InterPro" id="IPR001245">
    <property type="entry name" value="Ser-Thr/Tyr_kinase_cat_dom"/>
</dbReference>
<dbReference type="Pfam" id="PF07714">
    <property type="entry name" value="PK_Tyr_Ser-Thr"/>
    <property type="match status" value="1"/>
</dbReference>
<feature type="compositionally biased region" description="Low complexity" evidence="3">
    <location>
        <begin position="549"/>
        <end position="578"/>
    </location>
</feature>
<dbReference type="OrthoDB" id="4062651at2759"/>
<dbReference type="Gene3D" id="2.120.10.30">
    <property type="entry name" value="TolB, C-terminal domain"/>
    <property type="match status" value="1"/>
</dbReference>
<dbReference type="STRING" id="69332.A0A388L511"/>
<dbReference type="SMART" id="SM00220">
    <property type="entry name" value="S_TKc"/>
    <property type="match status" value="1"/>
</dbReference>